<reference evidence="4" key="1">
    <citation type="submission" date="2025-08" db="UniProtKB">
        <authorList>
            <consortium name="RefSeq"/>
        </authorList>
    </citation>
    <scope>IDENTIFICATION</scope>
    <source>
        <strain evidence="4">Tuebingen</strain>
        <tissue evidence="4">Fibroblasts and whole tissue</tissue>
    </source>
</reference>
<gene>
    <name evidence="4" type="primary">LOC137487702</name>
</gene>
<evidence type="ECO:0000259" key="2">
    <source>
        <dbReference type="PROSITE" id="PS50835"/>
    </source>
</evidence>
<evidence type="ECO:0000313" key="4">
    <source>
        <dbReference type="RefSeq" id="XP_068069744.2"/>
    </source>
</evidence>
<organism evidence="3 4">
    <name type="scientific">Danio rerio</name>
    <name type="common">Zebrafish</name>
    <name type="synonym">Brachydanio rerio</name>
    <dbReference type="NCBI Taxonomy" id="7955"/>
    <lineage>
        <taxon>Eukaryota</taxon>
        <taxon>Metazoa</taxon>
        <taxon>Chordata</taxon>
        <taxon>Craniata</taxon>
        <taxon>Vertebrata</taxon>
        <taxon>Euteleostomi</taxon>
        <taxon>Actinopterygii</taxon>
        <taxon>Neopterygii</taxon>
        <taxon>Teleostei</taxon>
        <taxon>Ostariophysi</taxon>
        <taxon>Cypriniformes</taxon>
        <taxon>Danionidae</taxon>
        <taxon>Danioninae</taxon>
        <taxon>Danio</taxon>
    </lineage>
</organism>
<dbReference type="AlphaFoldDB" id="A0AB32T780"/>
<dbReference type="PANTHER" id="PTHR46484">
    <property type="entry name" value="SI:CH211-171H4.5-RELATED"/>
    <property type="match status" value="1"/>
</dbReference>
<keyword evidence="3" id="KW-1185">Reference proteome</keyword>
<dbReference type="InterPro" id="IPR007110">
    <property type="entry name" value="Ig-like_dom"/>
</dbReference>
<dbReference type="InterPro" id="IPR013783">
    <property type="entry name" value="Ig-like_fold"/>
</dbReference>
<accession>A0AB32T780</accession>
<dbReference type="KEGG" id="dre:137487702"/>
<dbReference type="Proteomes" id="UP000000437">
    <property type="component" value="Chromosome 15"/>
</dbReference>
<dbReference type="InterPro" id="IPR013151">
    <property type="entry name" value="Immunoglobulin_dom"/>
</dbReference>
<dbReference type="PROSITE" id="PS50835">
    <property type="entry name" value="IG_LIKE"/>
    <property type="match status" value="2"/>
</dbReference>
<protein>
    <recommendedName>
        <fullName evidence="2">Ig-like domain-containing protein</fullName>
    </recommendedName>
</protein>
<evidence type="ECO:0000313" key="3">
    <source>
        <dbReference type="Proteomes" id="UP000000437"/>
    </source>
</evidence>
<proteinExistence type="predicted"/>
<keyword evidence="1" id="KW-0393">Immunoglobulin domain</keyword>
<name>A0AB32T780_DANRE</name>
<dbReference type="Pfam" id="PF00047">
    <property type="entry name" value="ig"/>
    <property type="match status" value="1"/>
</dbReference>
<dbReference type="SUPFAM" id="SSF48726">
    <property type="entry name" value="Immunoglobulin"/>
    <property type="match status" value="3"/>
</dbReference>
<dbReference type="PANTHER" id="PTHR46484:SF1">
    <property type="entry name" value="SCHWANN CELL MYELIN PROTEIN-RELATED"/>
    <property type="match status" value="1"/>
</dbReference>
<dbReference type="RefSeq" id="XP_068069744.2">
    <property type="nucleotide sequence ID" value="XM_068213643.2"/>
</dbReference>
<dbReference type="Gene3D" id="2.60.40.10">
    <property type="entry name" value="Immunoglobulins"/>
    <property type="match status" value="3"/>
</dbReference>
<dbReference type="InterPro" id="IPR036179">
    <property type="entry name" value="Ig-like_dom_sf"/>
</dbReference>
<evidence type="ECO:0000256" key="1">
    <source>
        <dbReference type="ARBA" id="ARBA00023319"/>
    </source>
</evidence>
<sequence>MNASLLLRLLFQGVLLFSALCWEVKMPKTIHGLKGSCLVIPCSFSFTLHPPTKPNRVVWYQWVSRGYPLVCDPSNANKVIDKFRGKTDLYGNSSGACSLLIRNLEQSHHGEKIYAWIDPENVGWRTFAFYDVTSTIFVDVSAQPPSISISGGEKIGDKIRVTCSASHACPYSKPNITLNGIEGSDQTNGECNEDGQCRITLTRSAVIKAENTTFECSVTHHGGTTVTATKRQSSECVHQKITIEPEIADVTEDVEQNFTCTVHHFCQKENPTITWNYENMQVSEGTKTLSDFDRVAYSTITFLGAKEDHGRKLICSAAFSGGNITASVVLYLQHAMLDVLKTTGLYILTPSLVFLLACVLAVVIICKRQRRSKDTSTVPGNKPFKPYMPSPKSEPKSRRGSNDYEANYNNMEELDIYENDR</sequence>